<proteinExistence type="predicted"/>
<sequence>MKHLLGSGLPWKRCEKVSCGIYPKPLRLHSQSTSLAWVACAPRSRYALTEHKSRLGRLC</sequence>
<gene>
    <name evidence="1" type="ORF">C8P63_1021</name>
</gene>
<dbReference type="AlphaFoldDB" id="A0A2T6C860"/>
<name>A0A2T6C860_9BACL</name>
<dbReference type="Proteomes" id="UP000244240">
    <property type="component" value="Unassembled WGS sequence"/>
</dbReference>
<accession>A0A2T6C860</accession>
<organism evidence="1 2">
    <name type="scientific">Melghirimyces profundicolus</name>
    <dbReference type="NCBI Taxonomy" id="1242148"/>
    <lineage>
        <taxon>Bacteria</taxon>
        <taxon>Bacillati</taxon>
        <taxon>Bacillota</taxon>
        <taxon>Bacilli</taxon>
        <taxon>Bacillales</taxon>
        <taxon>Thermoactinomycetaceae</taxon>
        <taxon>Melghirimyces</taxon>
    </lineage>
</organism>
<keyword evidence="2" id="KW-1185">Reference proteome</keyword>
<comment type="caution">
    <text evidence="1">The sequence shown here is derived from an EMBL/GenBank/DDBJ whole genome shotgun (WGS) entry which is preliminary data.</text>
</comment>
<evidence type="ECO:0000313" key="1">
    <source>
        <dbReference type="EMBL" id="PTX64508.1"/>
    </source>
</evidence>
<reference evidence="1 2" key="1">
    <citation type="submission" date="2018-04" db="EMBL/GenBank/DDBJ databases">
        <title>Genomic Encyclopedia of Archaeal and Bacterial Type Strains, Phase II (KMG-II): from individual species to whole genera.</title>
        <authorList>
            <person name="Goeker M."/>
        </authorList>
    </citation>
    <scope>NUCLEOTIDE SEQUENCE [LARGE SCALE GENOMIC DNA]</scope>
    <source>
        <strain evidence="1 2">DSM 45787</strain>
    </source>
</reference>
<evidence type="ECO:0000313" key="2">
    <source>
        <dbReference type="Proteomes" id="UP000244240"/>
    </source>
</evidence>
<feature type="non-terminal residue" evidence="1">
    <location>
        <position position="59"/>
    </location>
</feature>
<protein>
    <submittedName>
        <fullName evidence="1">Uncharacterized protein</fullName>
    </submittedName>
</protein>
<dbReference type="EMBL" id="QBKR01000002">
    <property type="protein sequence ID" value="PTX64508.1"/>
    <property type="molecule type" value="Genomic_DNA"/>
</dbReference>